<comment type="caution">
    <text evidence="1">The sequence shown here is derived from an EMBL/GenBank/DDBJ whole genome shotgun (WGS) entry which is preliminary data.</text>
</comment>
<evidence type="ECO:0000313" key="1">
    <source>
        <dbReference type="EMBL" id="GLL07715.1"/>
    </source>
</evidence>
<protein>
    <submittedName>
        <fullName evidence="1">Uncharacterized protein</fullName>
    </submittedName>
</protein>
<gene>
    <name evidence="1" type="ORF">GCM10017581_094720</name>
</gene>
<dbReference type="EMBL" id="BSFP01000108">
    <property type="protein sequence ID" value="GLL07715.1"/>
    <property type="molecule type" value="Genomic_DNA"/>
</dbReference>
<reference evidence="1" key="2">
    <citation type="submission" date="2023-01" db="EMBL/GenBank/DDBJ databases">
        <authorList>
            <person name="Sun Q."/>
            <person name="Evtushenko L."/>
        </authorList>
    </citation>
    <scope>NUCLEOTIDE SEQUENCE</scope>
    <source>
        <strain evidence="1">VKM Ac-1321</strain>
    </source>
</reference>
<reference evidence="1" key="1">
    <citation type="journal article" date="2014" name="Int. J. Syst. Evol. Microbiol.">
        <title>Complete genome sequence of Corynebacterium casei LMG S-19264T (=DSM 44701T), isolated from a smear-ripened cheese.</title>
        <authorList>
            <consortium name="US DOE Joint Genome Institute (JGI-PGF)"/>
            <person name="Walter F."/>
            <person name="Albersmeier A."/>
            <person name="Kalinowski J."/>
            <person name="Ruckert C."/>
        </authorList>
    </citation>
    <scope>NUCLEOTIDE SEQUENCE</scope>
    <source>
        <strain evidence="1">VKM Ac-1321</strain>
    </source>
</reference>
<dbReference type="RefSeq" id="WP_261958815.1">
    <property type="nucleotide sequence ID" value="NZ_BAAAXA010000001.1"/>
</dbReference>
<proteinExistence type="predicted"/>
<sequence>MDRQTITRESGAYVLTGADGAVRGSLAADRRLRRGTITTGAGVVPVESPGLRRRTAWAGPEGEPLVRLDPERAVIPGLGGVRWAASRDRGHFYGVLTADGVHVGITMPAGGRGPLLVEAEGDWPGRDLAVLTAAFALLARRRADTMLTAALVSAATGGAR</sequence>
<dbReference type="AlphaFoldDB" id="A0A9W6KWJ5"/>
<organism evidence="1 2">
    <name type="scientific">Dactylosporangium matsuzakiense</name>
    <dbReference type="NCBI Taxonomy" id="53360"/>
    <lineage>
        <taxon>Bacteria</taxon>
        <taxon>Bacillati</taxon>
        <taxon>Actinomycetota</taxon>
        <taxon>Actinomycetes</taxon>
        <taxon>Micromonosporales</taxon>
        <taxon>Micromonosporaceae</taxon>
        <taxon>Dactylosporangium</taxon>
    </lineage>
</organism>
<dbReference type="Proteomes" id="UP001143480">
    <property type="component" value="Unassembled WGS sequence"/>
</dbReference>
<accession>A0A9W6KWJ5</accession>
<evidence type="ECO:0000313" key="2">
    <source>
        <dbReference type="Proteomes" id="UP001143480"/>
    </source>
</evidence>
<name>A0A9W6KWJ5_9ACTN</name>
<keyword evidence="2" id="KW-1185">Reference proteome</keyword>